<protein>
    <submittedName>
        <fullName evidence="2">ABC transporter permease</fullName>
    </submittedName>
</protein>
<sequence length="267" mass="29031">MGAEVRRQVSLVLAYVSMLAKARLSYRADFFVQVGSDLLLQAVDIAFLAVVFTRVKSLAGWSFAEALFIYGFFLIPFALFNASFAALSDVGARYVVGGELDRVLTRPLNALVQVQLELLRPQALNGVVLGVIVMAIASSGLGLTWTAADVTLVLAGILGAWLVYGGLWIAVASLTFWTQERGSGLFPVFYNTINFSRYPLSVYPAAVRFMLTFVLPYGFIAFYPAAGVLREEFTRVGWFTLPVGLVVMAVGVAVWQRGLARYEGAGS</sequence>
<gene>
    <name evidence="2" type="ORF">GCM10008955_42140</name>
</gene>
<keyword evidence="1" id="KW-0472">Membrane</keyword>
<accession>A0ABQ2F5V7</accession>
<dbReference type="PANTHER" id="PTHR36833">
    <property type="entry name" value="SLR0610 PROTEIN-RELATED"/>
    <property type="match status" value="1"/>
</dbReference>
<feature type="transmembrane region" description="Helical" evidence="1">
    <location>
        <begin position="123"/>
        <end position="145"/>
    </location>
</feature>
<feature type="transmembrane region" description="Helical" evidence="1">
    <location>
        <begin position="152"/>
        <end position="177"/>
    </location>
</feature>
<keyword evidence="3" id="KW-1185">Reference proteome</keyword>
<dbReference type="PANTHER" id="PTHR36833:SF1">
    <property type="entry name" value="INTEGRAL MEMBRANE TRANSPORT PROTEIN"/>
    <property type="match status" value="1"/>
</dbReference>
<proteinExistence type="predicted"/>
<evidence type="ECO:0000313" key="3">
    <source>
        <dbReference type="Proteomes" id="UP000647587"/>
    </source>
</evidence>
<dbReference type="EMBL" id="BMPP01000048">
    <property type="protein sequence ID" value="GGK43959.1"/>
    <property type="molecule type" value="Genomic_DNA"/>
</dbReference>
<dbReference type="Pfam" id="PF06182">
    <property type="entry name" value="ABC2_membrane_6"/>
    <property type="match status" value="1"/>
</dbReference>
<dbReference type="InterPro" id="IPR010390">
    <property type="entry name" value="ABC-2_transporter-like"/>
</dbReference>
<keyword evidence="1" id="KW-0812">Transmembrane</keyword>
<feature type="transmembrane region" description="Helical" evidence="1">
    <location>
        <begin position="236"/>
        <end position="255"/>
    </location>
</feature>
<feature type="transmembrane region" description="Helical" evidence="1">
    <location>
        <begin position="205"/>
        <end position="224"/>
    </location>
</feature>
<evidence type="ECO:0000313" key="2">
    <source>
        <dbReference type="EMBL" id="GGK43959.1"/>
    </source>
</evidence>
<dbReference type="Proteomes" id="UP000647587">
    <property type="component" value="Unassembled WGS sequence"/>
</dbReference>
<evidence type="ECO:0000256" key="1">
    <source>
        <dbReference type="SAM" id="Phobius"/>
    </source>
</evidence>
<name>A0ABQ2F5V7_9DEIO</name>
<keyword evidence="1" id="KW-1133">Transmembrane helix</keyword>
<comment type="caution">
    <text evidence="2">The sequence shown here is derived from an EMBL/GenBank/DDBJ whole genome shotgun (WGS) entry which is preliminary data.</text>
</comment>
<organism evidence="2 3">
    <name type="scientific">Deinococcus malanensis</name>
    <dbReference type="NCBI Taxonomy" id="1706855"/>
    <lineage>
        <taxon>Bacteria</taxon>
        <taxon>Thermotogati</taxon>
        <taxon>Deinococcota</taxon>
        <taxon>Deinococci</taxon>
        <taxon>Deinococcales</taxon>
        <taxon>Deinococcaceae</taxon>
        <taxon>Deinococcus</taxon>
    </lineage>
</organism>
<feature type="transmembrane region" description="Helical" evidence="1">
    <location>
        <begin position="67"/>
        <end position="87"/>
    </location>
</feature>
<reference evidence="3" key="1">
    <citation type="journal article" date="2019" name="Int. J. Syst. Evol. Microbiol.">
        <title>The Global Catalogue of Microorganisms (GCM) 10K type strain sequencing project: providing services to taxonomists for standard genome sequencing and annotation.</title>
        <authorList>
            <consortium name="The Broad Institute Genomics Platform"/>
            <consortium name="The Broad Institute Genome Sequencing Center for Infectious Disease"/>
            <person name="Wu L."/>
            <person name="Ma J."/>
        </authorList>
    </citation>
    <scope>NUCLEOTIDE SEQUENCE [LARGE SCALE GENOMIC DNA]</scope>
    <source>
        <strain evidence="3">JCM 30331</strain>
    </source>
</reference>